<sequence length="203" mass="23207">MAATLVLLLAMSTLLTSGVEMMKHDLVFLEVDSGGCIENVSKIFQDKSMIPGEVSGQVIGTSKFFAVLREQDLARMNVKDVKEVTPVTKLEDWVQNWNASWTIHRDLNETDLWLYKVSPSPKGKTLQQYDNQVRHGVRIAAPVMENFPNYILLSKGAFPPKYYIFVNKKEEFPEDFRNILNIFGGPGEVKVEPLYVRILIRWQ</sequence>
<protein>
    <submittedName>
        <fullName evidence="2">Perivitellin protein</fullName>
    </submittedName>
</protein>
<feature type="chain" id="PRO_5003793358" evidence="1">
    <location>
        <begin position="19"/>
        <end position="203"/>
    </location>
</feature>
<keyword evidence="1" id="KW-0732">Signal</keyword>
<reference evidence="2" key="1">
    <citation type="journal article" date="2012" name="J. Proteome Res.">
        <title>First proteome of the egg perivitelline fluid of a freshwater gastropod with aerial oviposition.</title>
        <authorList>
            <person name="Sun J."/>
            <person name="Zhang H."/>
            <person name="Wang H."/>
            <person name="Heras H."/>
            <person name="Dreon M.S."/>
            <person name="Ituarte S."/>
            <person name="Ravasi T."/>
            <person name="Qian P.Y."/>
            <person name="Qiu J.W."/>
        </authorList>
    </citation>
    <scope>NUCLEOTIDE SEQUENCE</scope>
</reference>
<name>J7I2U1_POMCA</name>
<evidence type="ECO:0000256" key="1">
    <source>
        <dbReference type="SAM" id="SignalP"/>
    </source>
</evidence>
<proteinExistence type="evidence at transcript level"/>
<evidence type="ECO:0000313" key="2">
    <source>
        <dbReference type="EMBL" id="AFQ23945.1"/>
    </source>
</evidence>
<accession>J7I2U1</accession>
<organism evidence="2">
    <name type="scientific">Pomacea canaliculata</name>
    <name type="common">Golden apple snail</name>
    <dbReference type="NCBI Taxonomy" id="400727"/>
    <lineage>
        <taxon>Eukaryota</taxon>
        <taxon>Metazoa</taxon>
        <taxon>Spiralia</taxon>
        <taxon>Lophotrochozoa</taxon>
        <taxon>Mollusca</taxon>
        <taxon>Gastropoda</taxon>
        <taxon>Caenogastropoda</taxon>
        <taxon>Architaenioglossa</taxon>
        <taxon>Ampullarioidea</taxon>
        <taxon>Ampullariidae</taxon>
        <taxon>Pomacea</taxon>
    </lineage>
</organism>
<feature type="signal peptide" evidence="1">
    <location>
        <begin position="1"/>
        <end position="18"/>
    </location>
</feature>
<dbReference type="EMBL" id="JQ818222">
    <property type="protein sequence ID" value="AFQ23945.1"/>
    <property type="molecule type" value="mRNA"/>
</dbReference>
<dbReference type="AlphaFoldDB" id="J7I2U1"/>